<accession>A0ABX1YAS4</accession>
<name>A0ABX1YAS4_9BACL</name>
<dbReference type="PANTHER" id="PTHR33514:SF13">
    <property type="entry name" value="PROTEIN ABCI12, CHLOROPLASTIC"/>
    <property type="match status" value="1"/>
</dbReference>
<evidence type="ECO:0000313" key="7">
    <source>
        <dbReference type="Proteomes" id="UP000596857"/>
    </source>
</evidence>
<evidence type="ECO:0000256" key="4">
    <source>
        <dbReference type="ARBA" id="ARBA00023136"/>
    </source>
</evidence>
<reference evidence="6 7" key="1">
    <citation type="submission" date="2019-10" db="EMBL/GenBank/DDBJ databases">
        <title>Description of Paenibacillus terricola sp. nov.</title>
        <authorList>
            <person name="Carlier A."/>
            <person name="Qi S."/>
        </authorList>
    </citation>
    <scope>NUCLEOTIDE SEQUENCE [LARGE SCALE GENOMIC DNA]</scope>
    <source>
        <strain evidence="6 7">LMG 31459</strain>
    </source>
</reference>
<evidence type="ECO:0000256" key="2">
    <source>
        <dbReference type="ARBA" id="ARBA00022692"/>
    </source>
</evidence>
<gene>
    <name evidence="6" type="ORF">GC101_04095</name>
</gene>
<evidence type="ECO:0000256" key="1">
    <source>
        <dbReference type="ARBA" id="ARBA00004141"/>
    </source>
</evidence>
<keyword evidence="7" id="KW-1185">Reference proteome</keyword>
<organism evidence="6 7">
    <name type="scientific">Paenibacillus phytohabitans</name>
    <dbReference type="NCBI Taxonomy" id="2654978"/>
    <lineage>
        <taxon>Bacteria</taxon>
        <taxon>Bacillati</taxon>
        <taxon>Bacillota</taxon>
        <taxon>Bacilli</taxon>
        <taxon>Bacillales</taxon>
        <taxon>Paenibacillaceae</taxon>
        <taxon>Paenibacillus</taxon>
    </lineage>
</organism>
<protein>
    <submittedName>
        <fullName evidence="6">Energy-coupling factor transporter transmembrane protein EcfT</fullName>
    </submittedName>
</protein>
<evidence type="ECO:0000256" key="3">
    <source>
        <dbReference type="ARBA" id="ARBA00022989"/>
    </source>
</evidence>
<sequence length="271" mass="30267">MKDNIMLGQYIPSDSVLHRLDPRTKLLSMLTFTICSLLLNNYGGYAIASVFVGSQLLLSRVPLRNLLRGLKPVVLILSFTFVYHLFFTPGTPLWPGSAFKVTEAGIEKGLFVVWRILLLVSLASLLTLTTKPLDLAKALEQLLKPLSRWGVPVEAIALMLVIAVRFIPAIIQEVDRIMLAQRARGYDIIAIKGHKRVFAYLSLVVPLLITTVQRAEQLAMTIDARAYGTGRGRTSYRELRLSRMDYTAGGVTLAYVLLLLYLYLNMTIALD</sequence>
<feature type="transmembrane region" description="Helical" evidence="5">
    <location>
        <begin position="26"/>
        <end position="52"/>
    </location>
</feature>
<keyword evidence="3 5" id="KW-1133">Transmembrane helix</keyword>
<dbReference type="EMBL" id="WHOB01000016">
    <property type="protein sequence ID" value="NOU78055.1"/>
    <property type="molecule type" value="Genomic_DNA"/>
</dbReference>
<feature type="transmembrane region" description="Helical" evidence="5">
    <location>
        <begin position="246"/>
        <end position="264"/>
    </location>
</feature>
<feature type="transmembrane region" description="Helical" evidence="5">
    <location>
        <begin position="110"/>
        <end position="128"/>
    </location>
</feature>
<feature type="transmembrane region" description="Helical" evidence="5">
    <location>
        <begin position="73"/>
        <end position="90"/>
    </location>
</feature>
<dbReference type="RefSeq" id="WP_171716175.1">
    <property type="nucleotide sequence ID" value="NZ_WHOB01000016.1"/>
</dbReference>
<keyword evidence="2 5" id="KW-0812">Transmembrane</keyword>
<proteinExistence type="predicted"/>
<evidence type="ECO:0000313" key="6">
    <source>
        <dbReference type="EMBL" id="NOU78055.1"/>
    </source>
</evidence>
<keyword evidence="4 5" id="KW-0472">Membrane</keyword>
<evidence type="ECO:0000256" key="5">
    <source>
        <dbReference type="SAM" id="Phobius"/>
    </source>
</evidence>
<comment type="subcellular location">
    <subcellularLocation>
        <location evidence="1">Membrane</location>
        <topology evidence="1">Multi-pass membrane protein</topology>
    </subcellularLocation>
</comment>
<dbReference type="Proteomes" id="UP000596857">
    <property type="component" value="Unassembled WGS sequence"/>
</dbReference>
<dbReference type="InterPro" id="IPR003339">
    <property type="entry name" value="ABC/ECF_trnsptr_transmembrane"/>
</dbReference>
<comment type="caution">
    <text evidence="6">The sequence shown here is derived from an EMBL/GenBank/DDBJ whole genome shotgun (WGS) entry which is preliminary data.</text>
</comment>
<dbReference type="Pfam" id="PF02361">
    <property type="entry name" value="CbiQ"/>
    <property type="match status" value="1"/>
</dbReference>
<dbReference type="CDD" id="cd16914">
    <property type="entry name" value="EcfT"/>
    <property type="match status" value="1"/>
</dbReference>
<feature type="transmembrane region" description="Helical" evidence="5">
    <location>
        <begin position="149"/>
        <end position="171"/>
    </location>
</feature>
<dbReference type="PANTHER" id="PTHR33514">
    <property type="entry name" value="PROTEIN ABCI12, CHLOROPLASTIC"/>
    <property type="match status" value="1"/>
</dbReference>